<gene>
    <name evidence="1" type="ORF">TNCV_1168981</name>
</gene>
<evidence type="ECO:0000313" key="1">
    <source>
        <dbReference type="EMBL" id="GFY21754.1"/>
    </source>
</evidence>
<comment type="caution">
    <text evidence="1">The sequence shown here is derived from an EMBL/GenBank/DDBJ whole genome shotgun (WGS) entry which is preliminary data.</text>
</comment>
<dbReference type="EMBL" id="BMAU01021358">
    <property type="protein sequence ID" value="GFY21754.1"/>
    <property type="molecule type" value="Genomic_DNA"/>
</dbReference>
<keyword evidence="2" id="KW-1185">Reference proteome</keyword>
<sequence length="86" mass="9362">MYGGYCTINRSGSQMPSRVDRVVSGYQLVAQVVELRLRNIVPLMTRCVEGLMNLKIFNAESPAISAVWKFGVGASSGIVLVSKLDL</sequence>
<name>A0A8X6VPJ4_TRICX</name>
<proteinExistence type="predicted"/>
<dbReference type="Proteomes" id="UP000887159">
    <property type="component" value="Unassembled WGS sequence"/>
</dbReference>
<reference evidence="1" key="1">
    <citation type="submission" date="2020-08" db="EMBL/GenBank/DDBJ databases">
        <title>Multicomponent nature underlies the extraordinary mechanical properties of spider dragline silk.</title>
        <authorList>
            <person name="Kono N."/>
            <person name="Nakamura H."/>
            <person name="Mori M."/>
            <person name="Yoshida Y."/>
            <person name="Ohtoshi R."/>
            <person name="Malay A.D."/>
            <person name="Moran D.A.P."/>
            <person name="Tomita M."/>
            <person name="Numata K."/>
            <person name="Arakawa K."/>
        </authorList>
    </citation>
    <scope>NUCLEOTIDE SEQUENCE</scope>
</reference>
<dbReference type="AlphaFoldDB" id="A0A8X6VPJ4"/>
<organism evidence="1 2">
    <name type="scientific">Trichonephila clavipes</name>
    <name type="common">Golden silk orbweaver</name>
    <name type="synonym">Nephila clavipes</name>
    <dbReference type="NCBI Taxonomy" id="2585209"/>
    <lineage>
        <taxon>Eukaryota</taxon>
        <taxon>Metazoa</taxon>
        <taxon>Ecdysozoa</taxon>
        <taxon>Arthropoda</taxon>
        <taxon>Chelicerata</taxon>
        <taxon>Arachnida</taxon>
        <taxon>Araneae</taxon>
        <taxon>Araneomorphae</taxon>
        <taxon>Entelegynae</taxon>
        <taxon>Araneoidea</taxon>
        <taxon>Nephilidae</taxon>
        <taxon>Trichonephila</taxon>
    </lineage>
</organism>
<evidence type="ECO:0000313" key="2">
    <source>
        <dbReference type="Proteomes" id="UP000887159"/>
    </source>
</evidence>
<protein>
    <submittedName>
        <fullName evidence="1">Uncharacterized protein</fullName>
    </submittedName>
</protein>
<accession>A0A8X6VPJ4</accession>